<dbReference type="Proteomes" id="UP000327424">
    <property type="component" value="Chromosome"/>
</dbReference>
<sequence length="352" mass="39017">MRIALILQRSLQALFITSTALLVSCSSFGPSTIERDRMDYGLSLNTSIKQQLLGNIVRLRYMEAPIFVDVASVINQYSLSGNIDAGIGFNSGNNTGSLGAGGRWEDRPTITYSPISGRKFSESLLTPIAPESLFALVQSGWSTELMFRLTVAQINGVVDANPPLQADPRFREMLSVWNRLREARIIALRRSSNLNEKAKIVLYVNDVELDEQTREDLLFLQETLGLRKGAKEFTLSYGLISNDPDALVVLTLSILDMMVDLARLVDVPQQHIDEGRTFPTFVDTGLGGHLLKVHSSLEEPEMPYVAIRERGYWFYIDDRDLMSKRTFGVLQILLSLTDSGDAAIGPVLSIGG</sequence>
<evidence type="ECO:0000313" key="2">
    <source>
        <dbReference type="Proteomes" id="UP000327424"/>
    </source>
</evidence>
<dbReference type="OrthoDB" id="282364at2"/>
<proteinExistence type="predicted"/>
<gene>
    <name evidence="1" type="ORF">FR932_05675</name>
</gene>
<dbReference type="EMBL" id="CP044399">
    <property type="protein sequence ID" value="QFI37353.1"/>
    <property type="molecule type" value="Genomic_DNA"/>
</dbReference>
<dbReference type="RefSeq" id="WP_019439812.1">
    <property type="nucleotide sequence ID" value="NZ_ALOE01000004.1"/>
</dbReference>
<accession>A0A5J6WGZ8</accession>
<dbReference type="PROSITE" id="PS51257">
    <property type="entry name" value="PROKAR_LIPOPROTEIN"/>
    <property type="match status" value="1"/>
</dbReference>
<keyword evidence="2" id="KW-1185">Reference proteome</keyword>
<organism evidence="1 2">
    <name type="scientific">Moritella marina ATCC 15381</name>
    <dbReference type="NCBI Taxonomy" id="1202962"/>
    <lineage>
        <taxon>Bacteria</taxon>
        <taxon>Pseudomonadati</taxon>
        <taxon>Pseudomonadota</taxon>
        <taxon>Gammaproteobacteria</taxon>
        <taxon>Alteromonadales</taxon>
        <taxon>Moritellaceae</taxon>
        <taxon>Moritella</taxon>
    </lineage>
</organism>
<reference evidence="1 2" key="1">
    <citation type="submission" date="2019-09" db="EMBL/GenBank/DDBJ databases">
        <title>Hybrid Assembly of the complete Genome of the Deep-Sea Bacterium Moritella marina from long Nanopore and Illumina reads.</title>
        <authorList>
            <person name="Magin S."/>
            <person name="Georgoulis A."/>
            <person name="Papadimitriou K."/>
            <person name="Iliakis G."/>
            <person name="Vorgias C.E."/>
        </authorList>
    </citation>
    <scope>NUCLEOTIDE SEQUENCE [LARGE SCALE GENOMIC DNA]</scope>
    <source>
        <strain evidence="1 2">MP-1</strain>
    </source>
</reference>
<dbReference type="AlphaFoldDB" id="A0A5J6WGZ8"/>
<dbReference type="KEGG" id="mmaa:FR932_05675"/>
<evidence type="ECO:0000313" key="1">
    <source>
        <dbReference type="EMBL" id="QFI37353.1"/>
    </source>
</evidence>
<protein>
    <submittedName>
        <fullName evidence="1">Uncharacterized protein</fullName>
    </submittedName>
</protein>
<name>A0A5J6WGZ8_MORMI</name>